<evidence type="ECO:0000313" key="8">
    <source>
        <dbReference type="EMBL" id="KAG9389797.1"/>
    </source>
</evidence>
<dbReference type="InterPro" id="IPR009851">
    <property type="entry name" value="Mod_r"/>
</dbReference>
<evidence type="ECO:0000259" key="7">
    <source>
        <dbReference type="Pfam" id="PF07200"/>
    </source>
</evidence>
<sequence length="192" mass="21650">MGLSFKKQQKRGDEQSHKPNTMKSPYASTGSVSIIPELPMRFESLDQADYMVLEQAAKDPAAYAKLLKSDRYSRQLDLVQRRLEEAQSRAGAVYAKESSEITSSSDMLKVMQERYFILAKQTAEKRDLLAAKRVAATRILGQMASRNDADTTNLAKQLLYGEISVKDFTRQYIPQRVLMYERASKAGADRGV</sequence>
<gene>
    <name evidence="8" type="ORF">J8273_8476</name>
</gene>
<comment type="similarity">
    <text evidence="2">Belongs to the VPS37 family.</text>
</comment>
<evidence type="ECO:0000256" key="3">
    <source>
        <dbReference type="ARBA" id="ARBA00022448"/>
    </source>
</evidence>
<dbReference type="Pfam" id="PF07200">
    <property type="entry name" value="Mod_r"/>
    <property type="match status" value="1"/>
</dbReference>
<evidence type="ECO:0000256" key="5">
    <source>
        <dbReference type="ARBA" id="ARBA00022927"/>
    </source>
</evidence>
<comment type="subcellular location">
    <subcellularLocation>
        <location evidence="1">Endosome</location>
    </subcellularLocation>
</comment>
<reference evidence="8" key="1">
    <citation type="submission" date="2021-05" db="EMBL/GenBank/DDBJ databases">
        <title>A free-living protist that lacks canonical eukaryotic 1 DNA replication and segregation systems.</title>
        <authorList>
            <person name="Salas-Leiva D.E."/>
            <person name="Tromer E.C."/>
            <person name="Curtis B.A."/>
            <person name="Jerlstrom-Hultqvist J."/>
            <person name="Kolisko M."/>
            <person name="Yi Z."/>
            <person name="Salas-Leiva J.S."/>
            <person name="Gallot-Lavallee L."/>
            <person name="Kops G.J.P.L."/>
            <person name="Archibald J.M."/>
            <person name="Simpson A.G.B."/>
            <person name="Roger A.J."/>
        </authorList>
    </citation>
    <scope>NUCLEOTIDE SEQUENCE</scope>
    <source>
        <strain evidence="8">BICM</strain>
    </source>
</reference>
<feature type="compositionally biased region" description="Polar residues" evidence="6">
    <location>
        <begin position="18"/>
        <end position="29"/>
    </location>
</feature>
<feature type="region of interest" description="Disordered" evidence="6">
    <location>
        <begin position="1"/>
        <end position="29"/>
    </location>
</feature>
<name>A0A8J6E0U5_9EUKA</name>
<evidence type="ECO:0000313" key="9">
    <source>
        <dbReference type="Proteomes" id="UP000717585"/>
    </source>
</evidence>
<feature type="domain" description="VPS37 C-terminal" evidence="7">
    <location>
        <begin position="80"/>
        <end position="185"/>
    </location>
</feature>
<keyword evidence="5" id="KW-0653">Protein transport</keyword>
<keyword evidence="4" id="KW-0967">Endosome</keyword>
<evidence type="ECO:0000256" key="4">
    <source>
        <dbReference type="ARBA" id="ARBA00022753"/>
    </source>
</evidence>
<accession>A0A8J6E0U5</accession>
<organism evidence="8 9">
    <name type="scientific">Carpediemonas membranifera</name>
    <dbReference type="NCBI Taxonomy" id="201153"/>
    <lineage>
        <taxon>Eukaryota</taxon>
        <taxon>Metamonada</taxon>
        <taxon>Carpediemonas-like organisms</taxon>
        <taxon>Carpediemonas</taxon>
    </lineage>
</organism>
<evidence type="ECO:0000256" key="2">
    <source>
        <dbReference type="ARBA" id="ARBA00007617"/>
    </source>
</evidence>
<dbReference type="Proteomes" id="UP000717585">
    <property type="component" value="Unassembled WGS sequence"/>
</dbReference>
<dbReference type="GO" id="GO:0000813">
    <property type="term" value="C:ESCRT I complex"/>
    <property type="evidence" value="ECO:0007669"/>
    <property type="project" value="UniProtKB-ARBA"/>
</dbReference>
<protein>
    <submittedName>
        <fullName evidence="8">Modifier of rudimentary (Mod(R)) protein</fullName>
    </submittedName>
</protein>
<dbReference type="AlphaFoldDB" id="A0A8J6E0U5"/>
<comment type="caution">
    <text evidence="8">The sequence shown here is derived from an EMBL/GenBank/DDBJ whole genome shotgun (WGS) entry which is preliminary data.</text>
</comment>
<proteinExistence type="inferred from homology"/>
<evidence type="ECO:0000256" key="6">
    <source>
        <dbReference type="SAM" id="MobiDB-lite"/>
    </source>
</evidence>
<keyword evidence="9" id="KW-1185">Reference proteome</keyword>
<dbReference type="EMBL" id="JAHDYR010000067">
    <property type="protein sequence ID" value="KAG9389797.1"/>
    <property type="molecule type" value="Genomic_DNA"/>
</dbReference>
<dbReference type="GO" id="GO:0015031">
    <property type="term" value="P:protein transport"/>
    <property type="evidence" value="ECO:0007669"/>
    <property type="project" value="UniProtKB-KW"/>
</dbReference>
<evidence type="ECO:0000256" key="1">
    <source>
        <dbReference type="ARBA" id="ARBA00004177"/>
    </source>
</evidence>
<keyword evidence="3" id="KW-0813">Transport</keyword>